<dbReference type="InterPro" id="IPR051536">
    <property type="entry name" value="UDG_Type-4/5"/>
</dbReference>
<evidence type="ECO:0000259" key="9">
    <source>
        <dbReference type="Pfam" id="PF03167"/>
    </source>
</evidence>
<dbReference type="PANTHER" id="PTHR33693:SF9">
    <property type="entry name" value="TYPE-4 URACIL-DNA GLYCOSYLASE"/>
    <property type="match status" value="1"/>
</dbReference>
<keyword evidence="2" id="KW-0479">Metal-binding</keyword>
<dbReference type="GO" id="GO:0097506">
    <property type="term" value="F:deaminated base DNA N-glycosylase activity"/>
    <property type="evidence" value="ECO:0007669"/>
    <property type="project" value="UniProtKB-ARBA"/>
</dbReference>
<evidence type="ECO:0000256" key="1">
    <source>
        <dbReference type="ARBA" id="ARBA00022485"/>
    </source>
</evidence>
<proteinExistence type="predicted"/>
<dbReference type="InterPro" id="IPR036895">
    <property type="entry name" value="Uracil-DNA_glycosylase-like_sf"/>
</dbReference>
<dbReference type="AlphaFoldDB" id="A0A8J3UKS0"/>
<dbReference type="InterPro" id="IPR005122">
    <property type="entry name" value="Uracil-DNA_glycosylase-like"/>
</dbReference>
<evidence type="ECO:0000256" key="2">
    <source>
        <dbReference type="ARBA" id="ARBA00022723"/>
    </source>
</evidence>
<evidence type="ECO:0000313" key="11">
    <source>
        <dbReference type="Proteomes" id="UP000644610"/>
    </source>
</evidence>
<gene>
    <name evidence="10" type="ORF">Psi02_34870</name>
</gene>
<sequence length="100" mass="10877">MTNIGAERFLPARPGLPAPAARSREGCDLFRNATQTVFWAGRQGAAYMIVGEQPGDQKDRRAAPFVGPAGRILDRGLEEAGTPPRRSGRRRHPNPRDGLS</sequence>
<evidence type="ECO:0000256" key="7">
    <source>
        <dbReference type="ARBA" id="ARBA00023204"/>
    </source>
</evidence>
<feature type="region of interest" description="Disordered" evidence="8">
    <location>
        <begin position="55"/>
        <end position="100"/>
    </location>
</feature>
<keyword evidence="7" id="KW-0234">DNA repair</keyword>
<feature type="region of interest" description="Disordered" evidence="8">
    <location>
        <begin position="1"/>
        <end position="22"/>
    </location>
</feature>
<reference evidence="10" key="1">
    <citation type="submission" date="2021-01" db="EMBL/GenBank/DDBJ databases">
        <title>Whole genome shotgun sequence of Planotetraspora silvatica NBRC 100141.</title>
        <authorList>
            <person name="Komaki H."/>
            <person name="Tamura T."/>
        </authorList>
    </citation>
    <scope>NUCLEOTIDE SEQUENCE</scope>
    <source>
        <strain evidence="10">NBRC 100141</strain>
    </source>
</reference>
<keyword evidence="5" id="KW-0408">Iron</keyword>
<evidence type="ECO:0000256" key="3">
    <source>
        <dbReference type="ARBA" id="ARBA00022763"/>
    </source>
</evidence>
<name>A0A8J3UKS0_9ACTN</name>
<accession>A0A8J3UKS0</accession>
<dbReference type="GO" id="GO:0046872">
    <property type="term" value="F:metal ion binding"/>
    <property type="evidence" value="ECO:0007669"/>
    <property type="project" value="UniProtKB-KW"/>
</dbReference>
<evidence type="ECO:0000256" key="5">
    <source>
        <dbReference type="ARBA" id="ARBA00023004"/>
    </source>
</evidence>
<keyword evidence="11" id="KW-1185">Reference proteome</keyword>
<protein>
    <recommendedName>
        <fullName evidence="9">Uracil-DNA glycosylase-like domain-containing protein</fullName>
    </recommendedName>
</protein>
<evidence type="ECO:0000313" key="10">
    <source>
        <dbReference type="EMBL" id="GII47063.1"/>
    </source>
</evidence>
<dbReference type="GO" id="GO:0051539">
    <property type="term" value="F:4 iron, 4 sulfur cluster binding"/>
    <property type="evidence" value="ECO:0007669"/>
    <property type="project" value="UniProtKB-KW"/>
</dbReference>
<keyword evidence="6" id="KW-0411">Iron-sulfur</keyword>
<dbReference type="PANTHER" id="PTHR33693">
    <property type="entry name" value="TYPE-5 URACIL-DNA GLYCOSYLASE"/>
    <property type="match status" value="1"/>
</dbReference>
<evidence type="ECO:0000256" key="8">
    <source>
        <dbReference type="SAM" id="MobiDB-lite"/>
    </source>
</evidence>
<keyword evidence="4" id="KW-0378">Hydrolase</keyword>
<keyword evidence="1" id="KW-0004">4Fe-4S</keyword>
<keyword evidence="3" id="KW-0227">DNA damage</keyword>
<feature type="domain" description="Uracil-DNA glycosylase-like" evidence="9">
    <location>
        <begin position="41"/>
        <end position="84"/>
    </location>
</feature>
<dbReference type="Pfam" id="PF03167">
    <property type="entry name" value="UDG"/>
    <property type="match status" value="1"/>
</dbReference>
<dbReference type="EMBL" id="BOOQ01000023">
    <property type="protein sequence ID" value="GII47063.1"/>
    <property type="molecule type" value="Genomic_DNA"/>
</dbReference>
<evidence type="ECO:0000256" key="4">
    <source>
        <dbReference type="ARBA" id="ARBA00022801"/>
    </source>
</evidence>
<dbReference type="Proteomes" id="UP000644610">
    <property type="component" value="Unassembled WGS sequence"/>
</dbReference>
<dbReference type="Gene3D" id="3.40.470.10">
    <property type="entry name" value="Uracil-DNA glycosylase-like domain"/>
    <property type="match status" value="1"/>
</dbReference>
<organism evidence="10 11">
    <name type="scientific">Planotetraspora silvatica</name>
    <dbReference type="NCBI Taxonomy" id="234614"/>
    <lineage>
        <taxon>Bacteria</taxon>
        <taxon>Bacillati</taxon>
        <taxon>Actinomycetota</taxon>
        <taxon>Actinomycetes</taxon>
        <taxon>Streptosporangiales</taxon>
        <taxon>Streptosporangiaceae</taxon>
        <taxon>Planotetraspora</taxon>
    </lineage>
</organism>
<comment type="caution">
    <text evidence="10">The sequence shown here is derived from an EMBL/GenBank/DDBJ whole genome shotgun (WGS) entry which is preliminary data.</text>
</comment>
<dbReference type="GO" id="GO:0006281">
    <property type="term" value="P:DNA repair"/>
    <property type="evidence" value="ECO:0007669"/>
    <property type="project" value="UniProtKB-KW"/>
</dbReference>
<dbReference type="SUPFAM" id="SSF52141">
    <property type="entry name" value="Uracil-DNA glycosylase-like"/>
    <property type="match status" value="1"/>
</dbReference>
<feature type="compositionally biased region" description="Low complexity" evidence="8">
    <location>
        <begin position="8"/>
        <end position="21"/>
    </location>
</feature>
<evidence type="ECO:0000256" key="6">
    <source>
        <dbReference type="ARBA" id="ARBA00023014"/>
    </source>
</evidence>